<keyword evidence="2" id="KW-1185">Reference proteome</keyword>
<dbReference type="Proteomes" id="UP000798662">
    <property type="component" value="Chromosome 2"/>
</dbReference>
<proteinExistence type="predicted"/>
<dbReference type="EMBL" id="CM020619">
    <property type="protein sequence ID" value="KAK1863563.1"/>
    <property type="molecule type" value="Genomic_DNA"/>
</dbReference>
<evidence type="ECO:0000313" key="1">
    <source>
        <dbReference type="EMBL" id="KAK1863563.1"/>
    </source>
</evidence>
<name>A0ACC3C127_PYRYE</name>
<comment type="caution">
    <text evidence="1">The sequence shown here is derived from an EMBL/GenBank/DDBJ whole genome shotgun (WGS) entry which is preliminary data.</text>
</comment>
<accession>A0ACC3C127</accession>
<organism evidence="1 2">
    <name type="scientific">Pyropia yezoensis</name>
    <name type="common">Susabi-nori</name>
    <name type="synonym">Porphyra yezoensis</name>
    <dbReference type="NCBI Taxonomy" id="2788"/>
    <lineage>
        <taxon>Eukaryota</taxon>
        <taxon>Rhodophyta</taxon>
        <taxon>Bangiophyceae</taxon>
        <taxon>Bangiales</taxon>
        <taxon>Bangiaceae</taxon>
        <taxon>Pyropia</taxon>
    </lineage>
</organism>
<protein>
    <submittedName>
        <fullName evidence="1">Uncharacterized protein</fullName>
    </submittedName>
</protein>
<sequence length="360" mass="39878">MSSTIPVAVPSLASATAPLAALSGAAEIEEPVRRRRRGAPSADTMQALAAEAAVDARLFREMVVEAETHVDLPKLRRSSRAGVPASTRAHVWPYLLGVWAPEKFNEVTARRGLQEEYSKVLGRSLDVVGANGSGIDSDVARRVRSELNRRASRDTTQVVRPERFWDVARVVAAQLWTADEEAADDEDTTSYEFSPGMVSLASQMVGVCLTEVEAYHCYASLMRRHQHLFTSSGLADATGRFLMLFRVLLPEVYDAFESEEVDARAWLPAWLQGLLARQLPLECSRRLWDTYLAGLDVEGEGLDLHPYVCLAILDCLQEQLQEVEAPEMLAVLAHLPELDIDQCITRACNYRDDVKGRGLL</sequence>
<gene>
    <name evidence="1" type="ORF">I4F81_006117</name>
</gene>
<evidence type="ECO:0000313" key="2">
    <source>
        <dbReference type="Proteomes" id="UP000798662"/>
    </source>
</evidence>
<reference evidence="1" key="1">
    <citation type="submission" date="2019-11" db="EMBL/GenBank/DDBJ databases">
        <title>Nori genome reveals adaptations in red seaweeds to the harsh intertidal environment.</title>
        <authorList>
            <person name="Wang D."/>
            <person name="Mao Y."/>
        </authorList>
    </citation>
    <scope>NUCLEOTIDE SEQUENCE</scope>
    <source>
        <tissue evidence="1">Gametophyte</tissue>
    </source>
</reference>